<dbReference type="Proteomes" id="UP000186857">
    <property type="component" value="Unassembled WGS sequence"/>
</dbReference>
<dbReference type="AlphaFoldDB" id="A0A1Q8VE26"/>
<evidence type="ECO:0000313" key="3">
    <source>
        <dbReference type="Proteomes" id="UP000186857"/>
    </source>
</evidence>
<gene>
    <name evidence="2" type="ORF">BKH29_00310</name>
</gene>
<proteinExistence type="predicted"/>
<accession>A0A1Q8VE26</accession>
<dbReference type="EMBL" id="MSKJ01000001">
    <property type="protein sequence ID" value="OLO46321.1"/>
    <property type="molecule type" value="Genomic_DNA"/>
</dbReference>
<protein>
    <submittedName>
        <fullName evidence="2">Uncharacterized protein</fullName>
    </submittedName>
</protein>
<organism evidence="2 3">
    <name type="scientific">Actinomyces oris</name>
    <dbReference type="NCBI Taxonomy" id="544580"/>
    <lineage>
        <taxon>Bacteria</taxon>
        <taxon>Bacillati</taxon>
        <taxon>Actinomycetota</taxon>
        <taxon>Actinomycetes</taxon>
        <taxon>Actinomycetales</taxon>
        <taxon>Actinomycetaceae</taxon>
        <taxon>Actinomyces</taxon>
    </lineage>
</organism>
<sequence>MGGHQDPHRPLRERSPLMDTIETFLDNMFAPYPATPTSAGAGRHSSPQPRSGAQTVMSEGPEHGGFRALRSGSDRP</sequence>
<feature type="compositionally biased region" description="Polar residues" evidence="1">
    <location>
        <begin position="45"/>
        <end position="57"/>
    </location>
</feature>
<comment type="caution">
    <text evidence="2">The sequence shown here is derived from an EMBL/GenBank/DDBJ whole genome shotgun (WGS) entry which is preliminary data.</text>
</comment>
<reference evidence="2 3" key="1">
    <citation type="submission" date="2016-12" db="EMBL/GenBank/DDBJ databases">
        <title>Genomic Comparison of strains in the 'Actinomyces naeslundii' Group.</title>
        <authorList>
            <person name="Mughal S.R."/>
            <person name="Do T."/>
            <person name="Gilbert S.C."/>
            <person name="Witherden E.A."/>
            <person name="Didelot X."/>
            <person name="Beighton D."/>
        </authorList>
    </citation>
    <scope>NUCLEOTIDE SEQUENCE [LARGE SCALE GENOMIC DNA]</scope>
    <source>
        <strain evidence="2 3">CCUG 33920</strain>
    </source>
</reference>
<feature type="region of interest" description="Disordered" evidence="1">
    <location>
        <begin position="29"/>
        <end position="76"/>
    </location>
</feature>
<name>A0A1Q8VE26_9ACTO</name>
<evidence type="ECO:0000313" key="2">
    <source>
        <dbReference type="EMBL" id="OLO46321.1"/>
    </source>
</evidence>
<evidence type="ECO:0000256" key="1">
    <source>
        <dbReference type="SAM" id="MobiDB-lite"/>
    </source>
</evidence>
<dbReference type="OrthoDB" id="9815852at2"/>